<evidence type="ECO:0008006" key="3">
    <source>
        <dbReference type="Google" id="ProtNLM"/>
    </source>
</evidence>
<dbReference type="Proteomes" id="UP000293623">
    <property type="component" value="Unassembled WGS sequence"/>
</dbReference>
<dbReference type="Pfam" id="PF09650">
    <property type="entry name" value="PHA_gran_rgn"/>
    <property type="match status" value="1"/>
</dbReference>
<evidence type="ECO:0000313" key="2">
    <source>
        <dbReference type="Proteomes" id="UP000293623"/>
    </source>
</evidence>
<dbReference type="RefSeq" id="WP_129524522.1">
    <property type="nucleotide sequence ID" value="NZ_SDPV01000002.1"/>
</dbReference>
<protein>
    <recommendedName>
        <fullName evidence="3">Polyhydroxyalkanoic acid synthase</fullName>
    </recommendedName>
</protein>
<gene>
    <name evidence="1" type="ORF">ETX26_09865</name>
</gene>
<keyword evidence="2" id="KW-1185">Reference proteome</keyword>
<proteinExistence type="predicted"/>
<dbReference type="InterPro" id="IPR013433">
    <property type="entry name" value="PHA_gran_rgn"/>
</dbReference>
<accession>A0A4Q2KJ48</accession>
<organism evidence="1 2">
    <name type="scientific">Pelagerythrobacter rhizovicinus</name>
    <dbReference type="NCBI Taxonomy" id="2268576"/>
    <lineage>
        <taxon>Bacteria</taxon>
        <taxon>Pseudomonadati</taxon>
        <taxon>Pseudomonadota</taxon>
        <taxon>Alphaproteobacteria</taxon>
        <taxon>Sphingomonadales</taxon>
        <taxon>Erythrobacteraceae</taxon>
        <taxon>Pelagerythrobacter</taxon>
    </lineage>
</organism>
<sequence length="100" mass="11151">MRVAIPHDLPRETVRERLRSRSHEIADHIPGGMAEVTTTWASEDSMTMRVSAMGQNLDGRVNIEEGQLVFEIDLPPALGFVEPMVANAVRQQGQKLLTKD</sequence>
<dbReference type="EMBL" id="SDPV01000002">
    <property type="protein sequence ID" value="RXZ64210.1"/>
    <property type="molecule type" value="Genomic_DNA"/>
</dbReference>
<dbReference type="OrthoDB" id="8853368at2"/>
<dbReference type="AlphaFoldDB" id="A0A4Q2KJ48"/>
<evidence type="ECO:0000313" key="1">
    <source>
        <dbReference type="EMBL" id="RXZ64210.1"/>
    </source>
</evidence>
<name>A0A4Q2KJ48_9SPHN</name>
<reference evidence="1 2" key="1">
    <citation type="submission" date="2019-01" db="EMBL/GenBank/DDBJ databases">
        <title>Altererythrobacter rhizovicinus sp. nov., isolated from the rhizosphere soil of Haloxylon ammodendron.</title>
        <authorList>
            <person name="Li H.-P."/>
            <person name="Gou J.-Y."/>
            <person name="Yao D."/>
            <person name="Han Q.-Q."/>
            <person name="Shao K.-Z."/>
            <person name="Zhao Q."/>
            <person name="Zhang J.-L."/>
        </authorList>
    </citation>
    <scope>NUCLEOTIDE SEQUENCE [LARGE SCALE GENOMIC DNA]</scope>
    <source>
        <strain evidence="1 2">AY-3R</strain>
    </source>
</reference>
<comment type="caution">
    <text evidence="1">The sequence shown here is derived from an EMBL/GenBank/DDBJ whole genome shotgun (WGS) entry which is preliminary data.</text>
</comment>